<reference evidence="2 3" key="1">
    <citation type="journal article" date="2019" name="Commun. Biol.">
        <title>The bagworm genome reveals a unique fibroin gene that provides high tensile strength.</title>
        <authorList>
            <person name="Kono N."/>
            <person name="Nakamura H."/>
            <person name="Ohtoshi R."/>
            <person name="Tomita M."/>
            <person name="Numata K."/>
            <person name="Arakawa K."/>
        </authorList>
    </citation>
    <scope>NUCLEOTIDE SEQUENCE [LARGE SCALE GENOMIC DNA]</scope>
</reference>
<dbReference type="Proteomes" id="UP000299102">
    <property type="component" value="Unassembled WGS sequence"/>
</dbReference>
<keyword evidence="3" id="KW-1185">Reference proteome</keyword>
<feature type="region of interest" description="Disordered" evidence="1">
    <location>
        <begin position="14"/>
        <end position="33"/>
    </location>
</feature>
<gene>
    <name evidence="2" type="ORF">EVAR_34116_1</name>
</gene>
<evidence type="ECO:0000313" key="2">
    <source>
        <dbReference type="EMBL" id="GBP51330.1"/>
    </source>
</evidence>
<sequence length="83" mass="9342">MNFVTEQFSGLLPSPFSPPHIYKGQPTASHGPSNYFIRGERACGPPAEDERMRSRHAEMAGIQKIRTVLMNNGWKRNTTPTIK</sequence>
<evidence type="ECO:0000256" key="1">
    <source>
        <dbReference type="SAM" id="MobiDB-lite"/>
    </source>
</evidence>
<protein>
    <submittedName>
        <fullName evidence="2">Uncharacterized protein</fullName>
    </submittedName>
</protein>
<dbReference type="AlphaFoldDB" id="A0A4C1WKF3"/>
<proteinExistence type="predicted"/>
<evidence type="ECO:0000313" key="3">
    <source>
        <dbReference type="Proteomes" id="UP000299102"/>
    </source>
</evidence>
<name>A0A4C1WKF3_EUMVA</name>
<dbReference type="EMBL" id="BGZK01000579">
    <property type="protein sequence ID" value="GBP51330.1"/>
    <property type="molecule type" value="Genomic_DNA"/>
</dbReference>
<accession>A0A4C1WKF3</accession>
<organism evidence="2 3">
    <name type="scientific">Eumeta variegata</name>
    <name type="common">Bagworm moth</name>
    <name type="synonym">Eumeta japonica</name>
    <dbReference type="NCBI Taxonomy" id="151549"/>
    <lineage>
        <taxon>Eukaryota</taxon>
        <taxon>Metazoa</taxon>
        <taxon>Ecdysozoa</taxon>
        <taxon>Arthropoda</taxon>
        <taxon>Hexapoda</taxon>
        <taxon>Insecta</taxon>
        <taxon>Pterygota</taxon>
        <taxon>Neoptera</taxon>
        <taxon>Endopterygota</taxon>
        <taxon>Lepidoptera</taxon>
        <taxon>Glossata</taxon>
        <taxon>Ditrysia</taxon>
        <taxon>Tineoidea</taxon>
        <taxon>Psychidae</taxon>
        <taxon>Oiketicinae</taxon>
        <taxon>Eumeta</taxon>
    </lineage>
</organism>
<comment type="caution">
    <text evidence="2">The sequence shown here is derived from an EMBL/GenBank/DDBJ whole genome shotgun (WGS) entry which is preliminary data.</text>
</comment>